<evidence type="ECO:0008006" key="3">
    <source>
        <dbReference type="Google" id="ProtNLM"/>
    </source>
</evidence>
<dbReference type="RefSeq" id="WP_086676694.1">
    <property type="nucleotide sequence ID" value="NZ_FNUJ01000012.1"/>
</dbReference>
<organism evidence="1 2">
    <name type="scientific">Amycolatopsis pretoriensis</name>
    <dbReference type="NCBI Taxonomy" id="218821"/>
    <lineage>
        <taxon>Bacteria</taxon>
        <taxon>Bacillati</taxon>
        <taxon>Actinomycetota</taxon>
        <taxon>Actinomycetes</taxon>
        <taxon>Pseudonocardiales</taxon>
        <taxon>Pseudonocardiaceae</taxon>
        <taxon>Amycolatopsis</taxon>
    </lineage>
</organism>
<dbReference type="EMBL" id="FNUJ01000012">
    <property type="protein sequence ID" value="SEF37170.1"/>
    <property type="molecule type" value="Genomic_DNA"/>
</dbReference>
<protein>
    <recommendedName>
        <fullName evidence="3">Sporulation protein YlmC, PRC-barrel domain family</fullName>
    </recommendedName>
</protein>
<reference evidence="2" key="1">
    <citation type="submission" date="2016-10" db="EMBL/GenBank/DDBJ databases">
        <authorList>
            <person name="Varghese N."/>
            <person name="Submissions S."/>
        </authorList>
    </citation>
    <scope>NUCLEOTIDE SEQUENCE [LARGE SCALE GENOMIC DNA]</scope>
    <source>
        <strain evidence="2">DSM 44654</strain>
    </source>
</reference>
<evidence type="ECO:0000313" key="2">
    <source>
        <dbReference type="Proteomes" id="UP000198878"/>
    </source>
</evidence>
<keyword evidence="2" id="KW-1185">Reference proteome</keyword>
<accession>A0A1H5RFP3</accession>
<proteinExistence type="predicted"/>
<evidence type="ECO:0000313" key="1">
    <source>
        <dbReference type="EMBL" id="SEF37170.1"/>
    </source>
</evidence>
<dbReference type="AlphaFoldDB" id="A0A1H5RFP3"/>
<gene>
    <name evidence="1" type="ORF">SAMN05421837_112283</name>
</gene>
<dbReference type="OrthoDB" id="9804685at2"/>
<dbReference type="STRING" id="218821.SAMN05421837_112283"/>
<sequence length="127" mass="14000">MTPLRVDFHLLDRQIVDLAGRKVGKVDDVELETGDDGQLRVTALLAGQIALGRRIGGGFGRWLAAVAGRLRTEETPAPLRIPFDHVADVSSHITLSLRVEVLDEPPLETWLREHVIGRIPGARDARQ</sequence>
<dbReference type="Proteomes" id="UP000198878">
    <property type="component" value="Unassembled WGS sequence"/>
</dbReference>
<name>A0A1H5RFP3_9PSEU</name>